<dbReference type="AlphaFoldDB" id="A0A2T5IEP5"/>
<dbReference type="RefSeq" id="WP_107761585.1">
    <property type="nucleotide sequence ID" value="NZ_QAOK01000005.1"/>
</dbReference>
<accession>A0A2T5IEP5</accession>
<evidence type="ECO:0000256" key="1">
    <source>
        <dbReference type="SAM" id="SignalP"/>
    </source>
</evidence>
<feature type="signal peptide" evidence="1">
    <location>
        <begin position="1"/>
        <end position="24"/>
    </location>
</feature>
<keyword evidence="1" id="KW-0732">Signal</keyword>
<evidence type="ECO:0000313" key="3">
    <source>
        <dbReference type="Proteomes" id="UP000244152"/>
    </source>
</evidence>
<reference evidence="2 3" key="1">
    <citation type="submission" date="2018-04" db="EMBL/GenBank/DDBJ databases">
        <title>Active sludge and wastewater microbial communities from Klosterneuburg, Austria.</title>
        <authorList>
            <person name="Wagner M."/>
        </authorList>
    </citation>
    <scope>NUCLEOTIDE SEQUENCE [LARGE SCALE GENOMIC DNA]</scope>
    <source>
        <strain evidence="2 3">Nl12</strain>
    </source>
</reference>
<proteinExistence type="predicted"/>
<feature type="chain" id="PRO_5015531227" evidence="1">
    <location>
        <begin position="25"/>
        <end position="240"/>
    </location>
</feature>
<comment type="caution">
    <text evidence="2">The sequence shown here is derived from an EMBL/GenBank/DDBJ whole genome shotgun (WGS) entry which is preliminary data.</text>
</comment>
<dbReference type="Proteomes" id="UP000244152">
    <property type="component" value="Unassembled WGS sequence"/>
</dbReference>
<sequence>MKITSFTGVLTYAFLFLFSGFAQAVSVSIPGTANPYLAGMPDGSTAPPDQAPYQSPVEVPGLNLAAGGILTFTGATGGVSNTPTCDGTNCSSIDGNVYNGVLFYDHGEDAQNGISDIKSPINSLVGVFLTDSRPDLTPAPSKLDFEATGLNFTALSPEPKQVFFIGDGMTSGGTIQQFSIPSSATRLFLGTMDGGEWLNNSGAIMVNVAQVVPEPEVYTMLLAGLILLGCGAKRRTRREA</sequence>
<dbReference type="EMBL" id="QAOK01000005">
    <property type="protein sequence ID" value="PTQ82308.1"/>
    <property type="molecule type" value="Genomic_DNA"/>
</dbReference>
<evidence type="ECO:0000313" key="2">
    <source>
        <dbReference type="EMBL" id="PTQ82308.1"/>
    </source>
</evidence>
<organism evidence="2 3">
    <name type="scientific">Nitrosospira multiformis</name>
    <dbReference type="NCBI Taxonomy" id="1231"/>
    <lineage>
        <taxon>Bacteria</taxon>
        <taxon>Pseudomonadati</taxon>
        <taxon>Pseudomonadota</taxon>
        <taxon>Betaproteobacteria</taxon>
        <taxon>Nitrosomonadales</taxon>
        <taxon>Nitrosomonadaceae</taxon>
        <taxon>Nitrosospira</taxon>
    </lineage>
</organism>
<protein>
    <submittedName>
        <fullName evidence="2">Putative secreted protein with PEP-CTERM sorting signal</fullName>
    </submittedName>
</protein>
<name>A0A2T5IEP5_9PROT</name>
<gene>
    <name evidence="2" type="ORF">C8R21_10568</name>
</gene>